<dbReference type="InterPro" id="IPR016181">
    <property type="entry name" value="Acyl_CoA_acyltransferase"/>
</dbReference>
<dbReference type="EMBL" id="MAUJ01000001">
    <property type="protein sequence ID" value="OCQ22918.1"/>
    <property type="molecule type" value="Genomic_DNA"/>
</dbReference>
<dbReference type="OrthoDB" id="5242221at2"/>
<dbReference type="GO" id="GO:0016747">
    <property type="term" value="F:acyltransferase activity, transferring groups other than amino-acyl groups"/>
    <property type="evidence" value="ECO:0007669"/>
    <property type="project" value="InterPro"/>
</dbReference>
<evidence type="ECO:0000259" key="1">
    <source>
        <dbReference type="PROSITE" id="PS51186"/>
    </source>
</evidence>
<gene>
    <name evidence="2" type="ORF">A7985_02875</name>
</gene>
<dbReference type="RefSeq" id="WP_065788917.1">
    <property type="nucleotide sequence ID" value="NZ_MAUJ01000001.1"/>
</dbReference>
<dbReference type="SUPFAM" id="SSF48452">
    <property type="entry name" value="TPR-like"/>
    <property type="match status" value="1"/>
</dbReference>
<accession>A0A1C0TUC5</accession>
<dbReference type="SUPFAM" id="SSF55729">
    <property type="entry name" value="Acyl-CoA N-acyltransferases (Nat)"/>
    <property type="match status" value="1"/>
</dbReference>
<reference evidence="3" key="1">
    <citation type="submission" date="2016-07" db="EMBL/GenBank/DDBJ databases">
        <authorList>
            <person name="Florea S."/>
            <person name="Webb J.S."/>
            <person name="Jaromczyk J."/>
            <person name="Schardl C.L."/>
        </authorList>
    </citation>
    <scope>NUCLEOTIDE SEQUENCE [LARGE SCALE GENOMIC DNA]</scope>
    <source>
        <strain evidence="3">IPB1</strain>
    </source>
</reference>
<dbReference type="Gene3D" id="3.40.630.30">
    <property type="match status" value="1"/>
</dbReference>
<dbReference type="PROSITE" id="PS51186">
    <property type="entry name" value="GNAT"/>
    <property type="match status" value="1"/>
</dbReference>
<sequence>MTERNEANLDNLGKAFKGVEYATLSLAPQSTPLTEEQKHGCAFMPALEAKVWPKTIRNLGYNQAWIELYAESILAWLHEANQSKLLDLSKPVYLLLLGVVNYRLGLALLRRLLHEQASQGLIETKLCMVFTVDGKHNQTLLSNHPDFSYFYERQQALIVNWDTSSSSTIPTHALDGTALITDANPAILIGHKVFSQLPQTIYHIHYQQIFRAELALISNYGDCLNKASHSQQAQSEMPLLWEMHKQHTLKRVAQHNNQEVAINWLQTSIDEEATKRNEALSEWVKKVLQHHTLDGVSKMIAVPDNAVKVIREFEITFPKGSMQLISDGAQQAQGTTLPGNMRDCEITLPLDFMALNQVLADDNKVKTIELPCGHEQVSLSMSHRLNSNFDYTRHVFEQICKSSSPVTSAHVINSLGNVVDVLSEEQIQAHLVQSGYDPKVLAKFLPRLLKKGVSVSSRIALCDMLDNVWQNHVVDMEYETFAFELGLLAIDLSHWSLAKSCMLMRMDISGPSTACLHNLALSAWATGELDIAEQSITLASDLNPDDTQVRKLKSDVFAFRNRCARVAWFEPSITDERLEGVGLKLLPLGQHQLGEFFLQYRRPDIAERLRSVRLNTFAQLESIWPIWLEEGDLNQKAHFALVHEGFGLIGGVVVDFDNQEYCADAGDTSSALRAAQMSFWIGCDYQNRGFGKAGVKLAISHIQQLAKPLHLSHIKTSAWLHNYASRRILTRTGFTEYKRIKVGGSTEEVFYELSL</sequence>
<dbReference type="AlphaFoldDB" id="A0A1C0TUC5"/>
<feature type="domain" description="N-acetyltransferase" evidence="1">
    <location>
        <begin position="607"/>
        <end position="755"/>
    </location>
</feature>
<dbReference type="InterPro" id="IPR000182">
    <property type="entry name" value="GNAT_dom"/>
</dbReference>
<name>A0A1C0TUC5_9GAMM</name>
<evidence type="ECO:0000313" key="3">
    <source>
        <dbReference type="Proteomes" id="UP000093366"/>
    </source>
</evidence>
<protein>
    <recommendedName>
        <fullName evidence="1">N-acetyltransferase domain-containing protein</fullName>
    </recommendedName>
</protein>
<organism evidence="2 3">
    <name type="scientific">Pseudoalteromonas luteoviolacea</name>
    <dbReference type="NCBI Taxonomy" id="43657"/>
    <lineage>
        <taxon>Bacteria</taxon>
        <taxon>Pseudomonadati</taxon>
        <taxon>Pseudomonadota</taxon>
        <taxon>Gammaproteobacteria</taxon>
        <taxon>Alteromonadales</taxon>
        <taxon>Pseudoalteromonadaceae</taxon>
        <taxon>Pseudoalteromonas</taxon>
    </lineage>
</organism>
<dbReference type="InterPro" id="IPR011990">
    <property type="entry name" value="TPR-like_helical_dom_sf"/>
</dbReference>
<dbReference type="Proteomes" id="UP000093366">
    <property type="component" value="Unassembled WGS sequence"/>
</dbReference>
<proteinExistence type="predicted"/>
<evidence type="ECO:0000313" key="2">
    <source>
        <dbReference type="EMBL" id="OCQ22918.1"/>
    </source>
</evidence>
<comment type="caution">
    <text evidence="2">The sequence shown here is derived from an EMBL/GenBank/DDBJ whole genome shotgun (WGS) entry which is preliminary data.</text>
</comment>